<dbReference type="RefSeq" id="WP_208867975.1">
    <property type="nucleotide sequence ID" value="NZ_FNHI01000012.1"/>
</dbReference>
<evidence type="ECO:0000313" key="1">
    <source>
        <dbReference type="EMBL" id="SDM70267.1"/>
    </source>
</evidence>
<sequence length="78" mass="8512">MLPKIVSQTVPPISPRPWTALEAQLAPITGAGITARTEKMQADGTASIWFTNQFCPPWLDTVPSIRLARPDGEAPSRR</sequence>
<protein>
    <submittedName>
        <fullName evidence="1">Uncharacterized protein</fullName>
    </submittedName>
</protein>
<dbReference type="STRING" id="1196353.SAMN05444921_11252"/>
<organism evidence="1 2">
    <name type="scientific">Streptomyces wuyuanensis</name>
    <dbReference type="NCBI Taxonomy" id="1196353"/>
    <lineage>
        <taxon>Bacteria</taxon>
        <taxon>Bacillati</taxon>
        <taxon>Actinomycetota</taxon>
        <taxon>Actinomycetes</taxon>
        <taxon>Kitasatosporales</taxon>
        <taxon>Streptomycetaceae</taxon>
        <taxon>Streptomyces</taxon>
    </lineage>
</organism>
<evidence type="ECO:0000313" key="2">
    <source>
        <dbReference type="Proteomes" id="UP000199063"/>
    </source>
</evidence>
<name>A0A1G9VDZ7_9ACTN</name>
<accession>A0A1G9VDZ7</accession>
<gene>
    <name evidence="1" type="ORF">SAMN05444921_11252</name>
</gene>
<dbReference type="AlphaFoldDB" id="A0A1G9VDZ7"/>
<keyword evidence="2" id="KW-1185">Reference proteome</keyword>
<reference evidence="2" key="1">
    <citation type="submission" date="2016-10" db="EMBL/GenBank/DDBJ databases">
        <authorList>
            <person name="Varghese N."/>
            <person name="Submissions S."/>
        </authorList>
    </citation>
    <scope>NUCLEOTIDE SEQUENCE [LARGE SCALE GENOMIC DNA]</scope>
    <source>
        <strain evidence="2">CGMCC 4.7042</strain>
    </source>
</reference>
<dbReference type="GeneID" id="40831024"/>
<proteinExistence type="predicted"/>
<dbReference type="EMBL" id="FNHI01000012">
    <property type="protein sequence ID" value="SDM70267.1"/>
    <property type="molecule type" value="Genomic_DNA"/>
</dbReference>
<dbReference type="Proteomes" id="UP000199063">
    <property type="component" value="Unassembled WGS sequence"/>
</dbReference>